<evidence type="ECO:0000256" key="7">
    <source>
        <dbReference type="ARBA" id="ARBA00023157"/>
    </source>
</evidence>
<feature type="transmembrane region" description="Helical" evidence="12">
    <location>
        <begin position="79"/>
        <end position="102"/>
    </location>
</feature>
<protein>
    <recommendedName>
        <fullName evidence="13">G-protein coupled receptors family 1 profile domain-containing protein</fullName>
    </recommendedName>
</protein>
<dbReference type="InterPro" id="IPR000826">
    <property type="entry name" value="Formyl_rcpt-rel"/>
</dbReference>
<keyword evidence="15" id="KW-1185">Reference proteome</keyword>
<evidence type="ECO:0000313" key="14">
    <source>
        <dbReference type="Ensembl" id="ENSELUP00000089057.1"/>
    </source>
</evidence>
<evidence type="ECO:0000256" key="10">
    <source>
        <dbReference type="ARBA" id="ARBA00023224"/>
    </source>
</evidence>
<accession>A0AAY5KRE9</accession>
<dbReference type="Pfam" id="PF00001">
    <property type="entry name" value="7tm_1"/>
    <property type="match status" value="2"/>
</dbReference>
<dbReference type="GO" id="GO:0005886">
    <property type="term" value="C:plasma membrane"/>
    <property type="evidence" value="ECO:0007669"/>
    <property type="project" value="UniProtKB-SubCell"/>
</dbReference>
<keyword evidence="7" id="KW-1015">Disulfide bond</keyword>
<reference evidence="14 15" key="1">
    <citation type="submission" date="2020-02" db="EMBL/GenBank/DDBJ databases">
        <title>Esox lucius (northern pike) genome, fEsoLuc1, primary haplotype.</title>
        <authorList>
            <person name="Myers G."/>
            <person name="Karagic N."/>
            <person name="Meyer A."/>
            <person name="Pippel M."/>
            <person name="Reichard M."/>
            <person name="Winkler S."/>
            <person name="Tracey A."/>
            <person name="Sims Y."/>
            <person name="Howe K."/>
            <person name="Rhie A."/>
            <person name="Formenti G."/>
            <person name="Durbin R."/>
            <person name="Fedrigo O."/>
            <person name="Jarvis E.D."/>
        </authorList>
    </citation>
    <scope>NUCLEOTIDE SEQUENCE [LARGE SCALE GENOMIC DNA]</scope>
</reference>
<evidence type="ECO:0000256" key="6">
    <source>
        <dbReference type="ARBA" id="ARBA00023136"/>
    </source>
</evidence>
<feature type="transmembrane region" description="Helical" evidence="12">
    <location>
        <begin position="191"/>
        <end position="212"/>
    </location>
</feature>
<reference evidence="14" key="3">
    <citation type="submission" date="2025-09" db="UniProtKB">
        <authorList>
            <consortium name="Ensembl"/>
        </authorList>
    </citation>
    <scope>IDENTIFICATION</scope>
</reference>
<evidence type="ECO:0000256" key="2">
    <source>
        <dbReference type="ARBA" id="ARBA00022475"/>
    </source>
</evidence>
<feature type="transmembrane region" description="Helical" evidence="12">
    <location>
        <begin position="224"/>
        <end position="245"/>
    </location>
</feature>
<evidence type="ECO:0000256" key="5">
    <source>
        <dbReference type="ARBA" id="ARBA00023040"/>
    </source>
</evidence>
<reference evidence="14" key="2">
    <citation type="submission" date="2025-08" db="UniProtKB">
        <authorList>
            <consortium name="Ensembl"/>
        </authorList>
    </citation>
    <scope>IDENTIFICATION</scope>
</reference>
<evidence type="ECO:0000256" key="8">
    <source>
        <dbReference type="ARBA" id="ARBA00023170"/>
    </source>
</evidence>
<feature type="transmembrane region" description="Helical" evidence="12">
    <location>
        <begin position="43"/>
        <end position="67"/>
    </location>
</feature>
<evidence type="ECO:0000256" key="3">
    <source>
        <dbReference type="ARBA" id="ARBA00022692"/>
    </source>
</evidence>
<dbReference type="Ensembl" id="ENSELUT00000099968.1">
    <property type="protein sequence ID" value="ENSELUP00000089057.1"/>
    <property type="gene ID" value="ENSELUG00000035111.1"/>
</dbReference>
<dbReference type="PRINTS" id="PR00526">
    <property type="entry name" value="FMETLEUPHER"/>
</dbReference>
<comment type="subcellular location">
    <subcellularLocation>
        <location evidence="1">Cell membrane</location>
        <topology evidence="1">Multi-pass membrane protein</topology>
    </subcellularLocation>
</comment>
<dbReference type="SUPFAM" id="SSF81321">
    <property type="entry name" value="Family A G protein-coupled receptor-like"/>
    <property type="match status" value="1"/>
</dbReference>
<dbReference type="PRINTS" id="PR00237">
    <property type="entry name" value="GPCRRHODOPSN"/>
</dbReference>
<feature type="transmembrane region" description="Helical" evidence="12">
    <location>
        <begin position="161"/>
        <end position="179"/>
    </location>
</feature>
<evidence type="ECO:0000256" key="12">
    <source>
        <dbReference type="SAM" id="Phobius"/>
    </source>
</evidence>
<gene>
    <name evidence="14" type="primary">CMKLR1</name>
</gene>
<dbReference type="GO" id="GO:0007200">
    <property type="term" value="P:phospholipase C-activating G protein-coupled receptor signaling pathway"/>
    <property type="evidence" value="ECO:0007669"/>
    <property type="project" value="TreeGrafter"/>
</dbReference>
<evidence type="ECO:0000256" key="9">
    <source>
        <dbReference type="ARBA" id="ARBA00023180"/>
    </source>
</evidence>
<dbReference type="Proteomes" id="UP000265140">
    <property type="component" value="Chromosome 25"/>
</dbReference>
<dbReference type="GO" id="GO:0004930">
    <property type="term" value="F:G protein-coupled receptor activity"/>
    <property type="evidence" value="ECO:0007669"/>
    <property type="project" value="UniProtKB-KW"/>
</dbReference>
<evidence type="ECO:0000256" key="11">
    <source>
        <dbReference type="ARBA" id="ARBA00025736"/>
    </source>
</evidence>
<keyword evidence="6 12" id="KW-0472">Membrane</keyword>
<dbReference type="PROSITE" id="PS50262">
    <property type="entry name" value="G_PROTEIN_RECEP_F1_2"/>
    <property type="match status" value="1"/>
</dbReference>
<keyword evidence="4 12" id="KW-1133">Transmembrane helix</keyword>
<dbReference type="GeneTree" id="ENSGT01020000230438"/>
<evidence type="ECO:0000259" key="13">
    <source>
        <dbReference type="PROSITE" id="PS50262"/>
    </source>
</evidence>
<keyword evidence="5" id="KW-0297">G-protein coupled receptor</keyword>
<keyword evidence="2" id="KW-1003">Cell membrane</keyword>
<dbReference type="GO" id="GO:0006954">
    <property type="term" value="P:inflammatory response"/>
    <property type="evidence" value="ECO:0007669"/>
    <property type="project" value="TreeGrafter"/>
</dbReference>
<keyword evidence="9" id="KW-0325">Glycoprotein</keyword>
<organism evidence="14 15">
    <name type="scientific">Esox lucius</name>
    <name type="common">Northern pike</name>
    <dbReference type="NCBI Taxonomy" id="8010"/>
    <lineage>
        <taxon>Eukaryota</taxon>
        <taxon>Metazoa</taxon>
        <taxon>Chordata</taxon>
        <taxon>Craniata</taxon>
        <taxon>Vertebrata</taxon>
        <taxon>Euteleostomi</taxon>
        <taxon>Actinopterygii</taxon>
        <taxon>Neopterygii</taxon>
        <taxon>Teleostei</taxon>
        <taxon>Protacanthopterygii</taxon>
        <taxon>Esociformes</taxon>
        <taxon>Esocidae</taxon>
        <taxon>Esox</taxon>
    </lineage>
</organism>
<keyword evidence="3 12" id="KW-0812">Transmembrane</keyword>
<dbReference type="PANTHER" id="PTHR24225:SF0">
    <property type="entry name" value="N-FORMYL PEPTIDE RECEPTOR 2"/>
    <property type="match status" value="1"/>
</dbReference>
<dbReference type="Gene3D" id="1.20.1070.10">
    <property type="entry name" value="Rhodopsin 7-helix transmembrane proteins"/>
    <property type="match status" value="2"/>
</dbReference>
<dbReference type="AlphaFoldDB" id="A0AAY5KRE9"/>
<dbReference type="InterPro" id="IPR017452">
    <property type="entry name" value="GPCR_Rhodpsn_7TM"/>
</dbReference>
<keyword evidence="8" id="KW-0675">Receptor</keyword>
<sequence length="321" mass="36482">MEENGKYIYYDYYNHSQDYVNYKNDNVNTTEVDAYSITISGFYIFYLVVSILTFLVGVLGNGLVIWITGLKMKKTVNTTWYLSLAVSDFIFCVVLPLFYIILIATDVCVRGLFTCNFPFELVFIPMFSSVFLLVIISVDHCVSVVFPVWAQNNHTINKVSVAVILAWVSSVALSTRYVFGGGMDKVKINFIGGFAVPFLIIFFCYCVTILRLRTRQLMNVSSKSLRVMTALIAMFFICWLPLHVFRLLLPNHIYYTPEVNLIGKLVGVTLATVHSFLRPVLYVCMGNNVPQTLKRSIVSRIENVLGEEDRPTTSHETSTHL</sequence>
<keyword evidence="10" id="KW-0807">Transducer</keyword>
<comment type="similarity">
    <text evidence="11">Belongs to the chemokine-like receptor (CMKLR) family.</text>
</comment>
<dbReference type="GO" id="GO:0004875">
    <property type="term" value="F:complement receptor activity"/>
    <property type="evidence" value="ECO:0007669"/>
    <property type="project" value="TreeGrafter"/>
</dbReference>
<feature type="transmembrane region" description="Helical" evidence="12">
    <location>
        <begin position="122"/>
        <end position="149"/>
    </location>
</feature>
<dbReference type="InterPro" id="IPR000276">
    <property type="entry name" value="GPCR_Rhodpsn"/>
</dbReference>
<dbReference type="PANTHER" id="PTHR24225">
    <property type="entry name" value="CHEMOTACTIC RECEPTOR"/>
    <property type="match status" value="1"/>
</dbReference>
<dbReference type="GO" id="GO:0007204">
    <property type="term" value="P:positive regulation of cytosolic calcium ion concentration"/>
    <property type="evidence" value="ECO:0007669"/>
    <property type="project" value="TreeGrafter"/>
</dbReference>
<evidence type="ECO:0000256" key="1">
    <source>
        <dbReference type="ARBA" id="ARBA00004651"/>
    </source>
</evidence>
<evidence type="ECO:0000313" key="15">
    <source>
        <dbReference type="Proteomes" id="UP000265140"/>
    </source>
</evidence>
<evidence type="ECO:0000256" key="4">
    <source>
        <dbReference type="ARBA" id="ARBA00022989"/>
    </source>
</evidence>
<feature type="domain" description="G-protein coupled receptors family 1 profile" evidence="13">
    <location>
        <begin position="60"/>
        <end position="282"/>
    </location>
</feature>
<proteinExistence type="inferred from homology"/>
<name>A0AAY5KRE9_ESOLU</name>